<dbReference type="InterPro" id="IPR007375">
    <property type="entry name" value="SoxG"/>
</dbReference>
<dbReference type="RefSeq" id="WP_028094490.1">
    <property type="nucleotide sequence ID" value="NZ_BNAP01000010.1"/>
</dbReference>
<dbReference type="InterPro" id="IPR027266">
    <property type="entry name" value="TrmE/GcvT-like"/>
</dbReference>
<organism evidence="1 2">
    <name type="scientific">Pseudodonghicola xiamenensis</name>
    <dbReference type="NCBI Taxonomy" id="337702"/>
    <lineage>
        <taxon>Bacteria</taxon>
        <taxon>Pseudomonadati</taxon>
        <taxon>Pseudomonadota</taxon>
        <taxon>Alphaproteobacteria</taxon>
        <taxon>Rhodobacterales</taxon>
        <taxon>Paracoccaceae</taxon>
        <taxon>Pseudodonghicola</taxon>
    </lineage>
</organism>
<reference evidence="1" key="2">
    <citation type="submission" date="2020-09" db="EMBL/GenBank/DDBJ databases">
        <authorList>
            <person name="Sun Q."/>
            <person name="Zhou Y."/>
        </authorList>
    </citation>
    <scope>NUCLEOTIDE SEQUENCE</scope>
    <source>
        <strain evidence="1">CGMCC 1.7081</strain>
    </source>
</reference>
<dbReference type="Pfam" id="PF04268">
    <property type="entry name" value="SoxG"/>
    <property type="match status" value="1"/>
</dbReference>
<keyword evidence="2" id="KW-1185">Reference proteome</keyword>
<dbReference type="EMBL" id="BNAP01000010">
    <property type="protein sequence ID" value="GHG93231.1"/>
    <property type="molecule type" value="Genomic_DNA"/>
</dbReference>
<gene>
    <name evidence="1" type="ORF">GCM10010961_25670</name>
</gene>
<dbReference type="SUPFAM" id="SSF103025">
    <property type="entry name" value="Folate-binding domain"/>
    <property type="match status" value="1"/>
</dbReference>
<dbReference type="Gene3D" id="3.30.70.1520">
    <property type="entry name" value="Heterotetrameric sarcosine oxidase"/>
    <property type="match status" value="1"/>
</dbReference>
<sequence>MSEPISALNGARFDGIARIAEAGLTGMITLRGDLASKPVKAAVAAVTGAKPPGQGQISFGKTGAAGWMSPDELMLFCPYAAAPALLAKAEAALGRAHALAVDVSDARAVFRVDGAAAREVMGKLFPIDFAPGAFEPGRLRRSRMGQIAAAVWMEQDGGFGVICFRSVAGYAFALLKEAATPGSAVGVY</sequence>
<accession>A0A8J3H6M7</accession>
<dbReference type="AlphaFoldDB" id="A0A8J3H6M7"/>
<protein>
    <submittedName>
        <fullName evidence="1">Sarcosine oxidase subunit gamma</fullName>
    </submittedName>
</protein>
<dbReference type="Proteomes" id="UP000611500">
    <property type="component" value="Unassembled WGS sequence"/>
</dbReference>
<reference evidence="1" key="1">
    <citation type="journal article" date="2014" name="Int. J. Syst. Evol. Microbiol.">
        <title>Complete genome sequence of Corynebacterium casei LMG S-19264T (=DSM 44701T), isolated from a smear-ripened cheese.</title>
        <authorList>
            <consortium name="US DOE Joint Genome Institute (JGI-PGF)"/>
            <person name="Walter F."/>
            <person name="Albersmeier A."/>
            <person name="Kalinowski J."/>
            <person name="Ruckert C."/>
        </authorList>
    </citation>
    <scope>NUCLEOTIDE SEQUENCE</scope>
    <source>
        <strain evidence="1">CGMCC 1.7081</strain>
    </source>
</reference>
<evidence type="ECO:0000313" key="2">
    <source>
        <dbReference type="Proteomes" id="UP000611500"/>
    </source>
</evidence>
<proteinExistence type="predicted"/>
<name>A0A8J3H6M7_9RHOB</name>
<evidence type="ECO:0000313" key="1">
    <source>
        <dbReference type="EMBL" id="GHG93231.1"/>
    </source>
</evidence>
<comment type="caution">
    <text evidence="1">The sequence shown here is derived from an EMBL/GenBank/DDBJ whole genome shotgun (WGS) entry which is preliminary data.</text>
</comment>
<dbReference type="Gene3D" id="3.30.1360.120">
    <property type="entry name" value="Probable tRNA modification gtpase trme, domain 1"/>
    <property type="match status" value="1"/>
</dbReference>